<dbReference type="OMA" id="PANDAQQ"/>
<name>D2VDE3_NAEGR</name>
<evidence type="ECO:0000313" key="4">
    <source>
        <dbReference type="Proteomes" id="UP000006671"/>
    </source>
</evidence>
<accession>D2VDE3</accession>
<keyword evidence="4" id="KW-1185">Reference proteome</keyword>
<evidence type="ECO:0000313" key="3">
    <source>
        <dbReference type="EMBL" id="EFC45217.1"/>
    </source>
</evidence>
<evidence type="ECO:0000259" key="2">
    <source>
        <dbReference type="SMART" id="SM00128"/>
    </source>
</evidence>
<dbReference type="EMBL" id="GG738864">
    <property type="protein sequence ID" value="EFC45217.1"/>
    <property type="molecule type" value="Genomic_DNA"/>
</dbReference>
<dbReference type="KEGG" id="ngr:NAEGRDRAFT_66812"/>
<dbReference type="Gene3D" id="3.60.10.10">
    <property type="entry name" value="Endonuclease/exonuclease/phosphatase"/>
    <property type="match status" value="1"/>
</dbReference>
<feature type="compositionally biased region" description="Low complexity" evidence="1">
    <location>
        <begin position="506"/>
        <end position="537"/>
    </location>
</feature>
<dbReference type="GeneID" id="8857077"/>
<dbReference type="PANTHER" id="PTHR11200">
    <property type="entry name" value="INOSITOL 5-PHOSPHATASE"/>
    <property type="match status" value="1"/>
</dbReference>
<feature type="compositionally biased region" description="Low complexity" evidence="1">
    <location>
        <begin position="444"/>
        <end position="453"/>
    </location>
</feature>
<dbReference type="InParanoid" id="D2VDE3"/>
<dbReference type="SUPFAM" id="SSF56219">
    <property type="entry name" value="DNase I-like"/>
    <property type="match status" value="1"/>
</dbReference>
<proteinExistence type="predicted"/>
<dbReference type="STRING" id="5762.D2VDE3"/>
<dbReference type="InterPro" id="IPR036691">
    <property type="entry name" value="Endo/exonu/phosph_ase_sf"/>
</dbReference>
<protein>
    <submittedName>
        <fullName evidence="3">Predicted protein</fullName>
    </submittedName>
</protein>
<feature type="domain" description="Inositol polyphosphate-related phosphatase" evidence="2">
    <location>
        <begin position="18"/>
        <end position="349"/>
    </location>
</feature>
<reference evidence="3 4" key="1">
    <citation type="journal article" date="2010" name="Cell">
        <title>The genome of Naegleria gruberi illuminates early eukaryotic versatility.</title>
        <authorList>
            <person name="Fritz-Laylin L.K."/>
            <person name="Prochnik S.E."/>
            <person name="Ginger M.L."/>
            <person name="Dacks J.B."/>
            <person name="Carpenter M.L."/>
            <person name="Field M.C."/>
            <person name="Kuo A."/>
            <person name="Paredez A."/>
            <person name="Chapman J."/>
            <person name="Pham J."/>
            <person name="Shu S."/>
            <person name="Neupane R."/>
            <person name="Cipriano M."/>
            <person name="Mancuso J."/>
            <person name="Tu H."/>
            <person name="Salamov A."/>
            <person name="Lindquist E."/>
            <person name="Shapiro H."/>
            <person name="Lucas S."/>
            <person name="Grigoriev I.V."/>
            <person name="Cande W.Z."/>
            <person name="Fulton C."/>
            <person name="Rokhsar D.S."/>
            <person name="Dawson S.C."/>
        </authorList>
    </citation>
    <scope>NUCLEOTIDE SEQUENCE [LARGE SCALE GENOMIC DNA]</scope>
    <source>
        <strain evidence="3 4">NEG-M</strain>
    </source>
</reference>
<dbReference type="VEuPathDB" id="AmoebaDB:NAEGRDRAFT_66812"/>
<feature type="region of interest" description="Disordered" evidence="1">
    <location>
        <begin position="603"/>
        <end position="624"/>
    </location>
</feature>
<dbReference type="Proteomes" id="UP000006671">
    <property type="component" value="Unassembled WGS sequence"/>
</dbReference>
<feature type="compositionally biased region" description="Polar residues" evidence="1">
    <location>
        <begin position="471"/>
        <end position="488"/>
    </location>
</feature>
<dbReference type="RefSeq" id="XP_002677961.1">
    <property type="nucleotide sequence ID" value="XM_002677915.1"/>
</dbReference>
<dbReference type="OrthoDB" id="62798at2759"/>
<feature type="compositionally biased region" description="Low complexity" evidence="1">
    <location>
        <begin position="604"/>
        <end position="617"/>
    </location>
</feature>
<feature type="compositionally biased region" description="Polar residues" evidence="1">
    <location>
        <begin position="538"/>
        <end position="549"/>
    </location>
</feature>
<dbReference type="eggNOG" id="KOG0565">
    <property type="taxonomic scope" value="Eukaryota"/>
</dbReference>
<feature type="region of interest" description="Disordered" evidence="1">
    <location>
        <begin position="503"/>
        <end position="565"/>
    </location>
</feature>
<dbReference type="GO" id="GO:0046856">
    <property type="term" value="P:phosphatidylinositol dephosphorylation"/>
    <property type="evidence" value="ECO:0007669"/>
    <property type="project" value="InterPro"/>
</dbReference>
<evidence type="ECO:0000256" key="1">
    <source>
        <dbReference type="SAM" id="MobiDB-lite"/>
    </source>
</evidence>
<dbReference type="InterPro" id="IPR000300">
    <property type="entry name" value="IPPc"/>
</dbReference>
<organism evidence="4">
    <name type="scientific">Naegleria gruberi</name>
    <name type="common">Amoeba</name>
    <dbReference type="NCBI Taxonomy" id="5762"/>
    <lineage>
        <taxon>Eukaryota</taxon>
        <taxon>Discoba</taxon>
        <taxon>Heterolobosea</taxon>
        <taxon>Tetramitia</taxon>
        <taxon>Eutetramitia</taxon>
        <taxon>Vahlkampfiidae</taxon>
        <taxon>Naegleria</taxon>
    </lineage>
</organism>
<feature type="region of interest" description="Disordered" evidence="1">
    <location>
        <begin position="434"/>
        <end position="488"/>
    </location>
</feature>
<dbReference type="GO" id="GO:0004439">
    <property type="term" value="F:phosphatidylinositol-4,5-bisphosphate 5-phosphatase activity"/>
    <property type="evidence" value="ECO:0007669"/>
    <property type="project" value="TreeGrafter"/>
</dbReference>
<sequence length="624" mass="69818">MMHNGKNYPSSFDKEIPETLLVHACTWNVASQEPNRSYLQRYFSKLFIDESDGSVPDIIVLGFQEIEMNAKALITEQTEAASVWRSVLSEVFPSYDCIACHQLVGLCIFVWVQFKLARYCSPCMVSEVREGFSRALGNKGSVSVRFKLFNRQLNFINVHLPAHTEKLLERNAALNSIISKAVEDPSLIHNSSLQFHNSTNKNVSITTNDDFVIIIGDFNYRIDSDFSCAEVIKKISQGRLAILYKCDQLQKEKRLGKILKGYHEAGTLDFIPTYKCKSFDPSDLIGIDFNDISNIFSSKKERVPSWCDRIFFKYNARIQVLQYSSEITICTSDHKPVIAKMLLHIGENFKEQTIPEVEVVDDLLSFEDNTSPTINMEQQPANDAQQPIRKLPPLPKHLLAMKNSISTENFDQFTTEMEQPNILNAPSSSSIQDNTVWGFFSDDSPQQRSQSPPKVIPRDNSGYNGNNNNGTQIVVTSNNGATPSIPQRNTSLTGFAALASRHKSATTISTTTTPNNSATPTPTSTNNENTNNGLSPTSPNKTFPRSVSNERIPRPLPQPKRVSGTFQQVSGQPSLQPNVQQVQPIYPTNAVQQSFQQTNVQPTNSQNNINGANSNGSDFDWWLN</sequence>
<dbReference type="AlphaFoldDB" id="D2VDE3"/>
<gene>
    <name evidence="3" type="ORF">NAEGRDRAFT_66812</name>
</gene>
<dbReference type="SMART" id="SM00128">
    <property type="entry name" value="IPPc"/>
    <property type="match status" value="1"/>
</dbReference>
<dbReference type="Pfam" id="PF22669">
    <property type="entry name" value="Exo_endo_phos2"/>
    <property type="match status" value="1"/>
</dbReference>
<dbReference type="InterPro" id="IPR046985">
    <property type="entry name" value="IP5"/>
</dbReference>
<feature type="compositionally biased region" description="Low complexity" evidence="1">
    <location>
        <begin position="460"/>
        <end position="470"/>
    </location>
</feature>